<accession>A0ABV7YL65</accession>
<dbReference type="InterPro" id="IPR008775">
    <property type="entry name" value="Phytyl_CoA_dOase-like"/>
</dbReference>
<sequence>MLTDQQKLHFETFGFLVRKQLFTPEEMAVVSQQFDEVLEQDRQGREFPGEKRQGVMGFVEQRPELSKLVEDDRIFEALEDLLGREFVWIGSDGNLYVGDTHWHPDASNSYPRIKVAFYLDPVEKDSGCLRVIPGSHRATLHDRLKEQHPTDEANESPYGVPGSEIPAFPLESKPGDVVFFNQNLWHSSWGGRTGRRMFTLNVGGKPTSEEQYEYLRQMHETNRSKFIKTMQFTQTDRVYTDSFLQSESPRIRGMVAELVKLGLK</sequence>
<dbReference type="Pfam" id="PF05721">
    <property type="entry name" value="PhyH"/>
    <property type="match status" value="1"/>
</dbReference>
<evidence type="ECO:0000313" key="1">
    <source>
        <dbReference type="EMBL" id="MFC3765357.1"/>
    </source>
</evidence>
<dbReference type="Proteomes" id="UP001595699">
    <property type="component" value="Unassembled WGS sequence"/>
</dbReference>
<keyword evidence="2" id="KW-1185">Reference proteome</keyword>
<dbReference type="PANTHER" id="PTHR20883:SF48">
    <property type="entry name" value="ECTOINE DIOXYGENASE"/>
    <property type="match status" value="1"/>
</dbReference>
<dbReference type="SUPFAM" id="SSF51197">
    <property type="entry name" value="Clavaminate synthase-like"/>
    <property type="match status" value="1"/>
</dbReference>
<dbReference type="GO" id="GO:0051213">
    <property type="term" value="F:dioxygenase activity"/>
    <property type="evidence" value="ECO:0007669"/>
    <property type="project" value="UniProtKB-KW"/>
</dbReference>
<reference evidence="2" key="1">
    <citation type="journal article" date="2019" name="Int. J. Syst. Evol. Microbiol.">
        <title>The Global Catalogue of Microorganisms (GCM) 10K type strain sequencing project: providing services to taxonomists for standard genome sequencing and annotation.</title>
        <authorList>
            <consortium name="The Broad Institute Genomics Platform"/>
            <consortium name="The Broad Institute Genome Sequencing Center for Infectious Disease"/>
            <person name="Wu L."/>
            <person name="Ma J."/>
        </authorList>
    </citation>
    <scope>NUCLEOTIDE SEQUENCE [LARGE SCALE GENOMIC DNA]</scope>
    <source>
        <strain evidence="2">CGMCC 4.7241</strain>
    </source>
</reference>
<protein>
    <submittedName>
        <fullName evidence="1">Phytanoyl-CoA dioxygenase family protein</fullName>
    </submittedName>
</protein>
<dbReference type="PANTHER" id="PTHR20883">
    <property type="entry name" value="PHYTANOYL-COA DIOXYGENASE DOMAIN CONTAINING 1"/>
    <property type="match status" value="1"/>
</dbReference>
<gene>
    <name evidence="1" type="ORF">ACFOUW_31295</name>
</gene>
<organism evidence="1 2">
    <name type="scientific">Tenggerimyces flavus</name>
    <dbReference type="NCBI Taxonomy" id="1708749"/>
    <lineage>
        <taxon>Bacteria</taxon>
        <taxon>Bacillati</taxon>
        <taxon>Actinomycetota</taxon>
        <taxon>Actinomycetes</taxon>
        <taxon>Propionibacteriales</taxon>
        <taxon>Nocardioidaceae</taxon>
        <taxon>Tenggerimyces</taxon>
    </lineage>
</organism>
<name>A0ABV7YL65_9ACTN</name>
<evidence type="ECO:0000313" key="2">
    <source>
        <dbReference type="Proteomes" id="UP001595699"/>
    </source>
</evidence>
<dbReference type="EMBL" id="JBHRZH010000037">
    <property type="protein sequence ID" value="MFC3765357.1"/>
    <property type="molecule type" value="Genomic_DNA"/>
</dbReference>
<keyword evidence="1" id="KW-0223">Dioxygenase</keyword>
<proteinExistence type="predicted"/>
<comment type="caution">
    <text evidence="1">The sequence shown here is derived from an EMBL/GenBank/DDBJ whole genome shotgun (WGS) entry which is preliminary data.</text>
</comment>
<dbReference type="Gene3D" id="2.60.120.620">
    <property type="entry name" value="q2cbj1_9rhob like domain"/>
    <property type="match status" value="1"/>
</dbReference>
<dbReference type="RefSeq" id="WP_205121258.1">
    <property type="nucleotide sequence ID" value="NZ_JAFBCM010000001.1"/>
</dbReference>
<keyword evidence="1" id="KW-0560">Oxidoreductase</keyword>